<feature type="domain" description="YutG/PgpA" evidence="1">
    <location>
        <begin position="43"/>
        <end position="159"/>
    </location>
</feature>
<organism evidence="2 3">
    <name type="scientific">Weissella viridescens</name>
    <name type="common">Lactobacillus viridescens</name>
    <dbReference type="NCBI Taxonomy" id="1629"/>
    <lineage>
        <taxon>Bacteria</taxon>
        <taxon>Bacillati</taxon>
        <taxon>Bacillota</taxon>
        <taxon>Bacilli</taxon>
        <taxon>Lactobacillales</taxon>
        <taxon>Lactobacillaceae</taxon>
        <taxon>Weissella</taxon>
    </lineage>
</organism>
<dbReference type="GO" id="GO:0008962">
    <property type="term" value="F:phosphatidylglycerophosphatase activity"/>
    <property type="evidence" value="ECO:0007669"/>
    <property type="project" value="InterPro"/>
</dbReference>
<dbReference type="InterPro" id="IPR026038">
    <property type="entry name" value="Put_PGPase"/>
</dbReference>
<comment type="caution">
    <text evidence="2">The sequence shown here is derived from an EMBL/GenBank/DDBJ whole genome shotgun (WGS) entry which is preliminary data.</text>
</comment>
<sequence>MQDITPDYYQEVVDALAERGVTLDALAPMVIEGQKDHIPDLPYETALTSIEHVLHKTESQDAILTGLALDDLAQAGKLPEPLQTRVQEDSSTYGIDEQLVMSILGLYGTISWTNFGFLDRTKPGIIGELNDAQKNGGRVNTFIDDLVAAIVAAAEARIAHDYK</sequence>
<dbReference type="PIRSF" id="PIRSF019587">
    <property type="entry name" value="PGPase"/>
    <property type="match status" value="1"/>
</dbReference>
<protein>
    <submittedName>
        <fullName evidence="2">Phosphatidylglycerophosphatase</fullName>
    </submittedName>
</protein>
<dbReference type="AlphaFoldDB" id="A0A0R2H0B8"/>
<dbReference type="SUPFAM" id="SSF101307">
    <property type="entry name" value="YutG-like"/>
    <property type="match status" value="1"/>
</dbReference>
<dbReference type="Pfam" id="PF04608">
    <property type="entry name" value="PgpA"/>
    <property type="match status" value="1"/>
</dbReference>
<dbReference type="InterPro" id="IPR007686">
    <property type="entry name" value="YutG/PgpA"/>
</dbReference>
<name>A0A0R2H0B8_WEIVI</name>
<evidence type="ECO:0000259" key="1">
    <source>
        <dbReference type="Pfam" id="PF04608"/>
    </source>
</evidence>
<dbReference type="EMBL" id="JQBM01000002">
    <property type="protein sequence ID" value="KRN46319.1"/>
    <property type="molecule type" value="Genomic_DNA"/>
</dbReference>
<reference evidence="2 3" key="1">
    <citation type="journal article" date="2015" name="Genome Announc.">
        <title>Expanding the biotechnology potential of lactobacilli through comparative genomics of 213 strains and associated genera.</title>
        <authorList>
            <person name="Sun Z."/>
            <person name="Harris H.M."/>
            <person name="McCann A."/>
            <person name="Guo C."/>
            <person name="Argimon S."/>
            <person name="Zhang W."/>
            <person name="Yang X."/>
            <person name="Jeffery I.B."/>
            <person name="Cooney J.C."/>
            <person name="Kagawa T.F."/>
            <person name="Liu W."/>
            <person name="Song Y."/>
            <person name="Salvetti E."/>
            <person name="Wrobel A."/>
            <person name="Rasinkangas P."/>
            <person name="Parkhill J."/>
            <person name="Rea M.C."/>
            <person name="O'Sullivan O."/>
            <person name="Ritari J."/>
            <person name="Douillard F.P."/>
            <person name="Paul Ross R."/>
            <person name="Yang R."/>
            <person name="Briner A.E."/>
            <person name="Felis G.E."/>
            <person name="de Vos W.M."/>
            <person name="Barrangou R."/>
            <person name="Klaenhammer T.R."/>
            <person name="Caufield P.W."/>
            <person name="Cui Y."/>
            <person name="Zhang H."/>
            <person name="O'Toole P.W."/>
        </authorList>
    </citation>
    <scope>NUCLEOTIDE SEQUENCE [LARGE SCALE GENOMIC DNA]</scope>
    <source>
        <strain evidence="2 3">DSM 20410</strain>
    </source>
</reference>
<dbReference type="PATRIC" id="fig|1629.5.peg.592"/>
<dbReference type="InterPro" id="IPR036681">
    <property type="entry name" value="PgpA-like_sf"/>
</dbReference>
<proteinExistence type="predicted"/>
<evidence type="ECO:0000313" key="3">
    <source>
        <dbReference type="Proteomes" id="UP000051992"/>
    </source>
</evidence>
<dbReference type="Gene3D" id="1.10.3760.10">
    <property type="entry name" value="PgpA-like"/>
    <property type="match status" value="1"/>
</dbReference>
<keyword evidence="3" id="KW-1185">Reference proteome</keyword>
<gene>
    <name evidence="2" type="ORF">IV50_GL000587</name>
</gene>
<dbReference type="GO" id="GO:0006629">
    <property type="term" value="P:lipid metabolic process"/>
    <property type="evidence" value="ECO:0007669"/>
    <property type="project" value="InterPro"/>
</dbReference>
<accession>A0A0R2H0B8</accession>
<dbReference type="OrthoDB" id="9793244at2"/>
<evidence type="ECO:0000313" key="2">
    <source>
        <dbReference type="EMBL" id="KRN46319.1"/>
    </source>
</evidence>
<dbReference type="Proteomes" id="UP000051992">
    <property type="component" value="Unassembled WGS sequence"/>
</dbReference>